<name>A0ABP6SXC1_9ACTN</name>
<dbReference type="RefSeq" id="WP_345728814.1">
    <property type="nucleotide sequence ID" value="NZ_BAAAYN010000018.1"/>
</dbReference>
<sequence length="192" mass="19791">MPPDLHPAAVVLADLVRDVRDDQLTAVTPCGGIPVGELLDHVDMFATAFAAAAAKSGSPSPPPTPDASRLGPDWRERIPDRVTALADAWSSPSAWSGDTSAGGLPMAAEEAGAIALNEVLVHGWDLAVALGRRYPGDDPELAQSVRTAHAWASAIAQASPDGTPGLFGPPVRVASDAPVFDRLIAATGRVPR</sequence>
<dbReference type="Pfam" id="PF11716">
    <property type="entry name" value="MDMPI_N"/>
    <property type="match status" value="1"/>
</dbReference>
<comment type="caution">
    <text evidence="3">The sequence shown here is derived from an EMBL/GenBank/DDBJ whole genome shotgun (WGS) entry which is preliminary data.</text>
</comment>
<protein>
    <submittedName>
        <fullName evidence="3">TIGR03086 family metal-binding protein</fullName>
    </submittedName>
</protein>
<keyword evidence="4" id="KW-1185">Reference proteome</keyword>
<dbReference type="NCBIfam" id="TIGR03083">
    <property type="entry name" value="maleylpyruvate isomerase family mycothiol-dependent enzyme"/>
    <property type="match status" value="1"/>
</dbReference>
<organism evidence="3 4">
    <name type="scientific">Cryptosporangium minutisporangium</name>
    <dbReference type="NCBI Taxonomy" id="113569"/>
    <lineage>
        <taxon>Bacteria</taxon>
        <taxon>Bacillati</taxon>
        <taxon>Actinomycetota</taxon>
        <taxon>Actinomycetes</taxon>
        <taxon>Cryptosporangiales</taxon>
        <taxon>Cryptosporangiaceae</taxon>
        <taxon>Cryptosporangium</taxon>
    </lineage>
</organism>
<evidence type="ECO:0000313" key="4">
    <source>
        <dbReference type="Proteomes" id="UP001501676"/>
    </source>
</evidence>
<accession>A0ABP6SXC1</accession>
<gene>
    <name evidence="3" type="ORF">GCM10020369_31280</name>
</gene>
<evidence type="ECO:0000313" key="3">
    <source>
        <dbReference type="EMBL" id="GAA3387722.1"/>
    </source>
</evidence>
<feature type="domain" description="Mycothiol-dependent maleylpyruvate isomerase metal-binding" evidence="2">
    <location>
        <begin position="6"/>
        <end position="127"/>
    </location>
</feature>
<dbReference type="SUPFAM" id="SSF109854">
    <property type="entry name" value="DinB/YfiT-like putative metalloenzymes"/>
    <property type="match status" value="1"/>
</dbReference>
<evidence type="ECO:0000259" key="2">
    <source>
        <dbReference type="Pfam" id="PF11716"/>
    </source>
</evidence>
<dbReference type="InterPro" id="IPR017517">
    <property type="entry name" value="Maleyloyr_isom"/>
</dbReference>
<dbReference type="InterPro" id="IPR034660">
    <property type="entry name" value="DinB/YfiT-like"/>
</dbReference>
<evidence type="ECO:0000256" key="1">
    <source>
        <dbReference type="SAM" id="MobiDB-lite"/>
    </source>
</evidence>
<dbReference type="EMBL" id="BAAAYN010000018">
    <property type="protein sequence ID" value="GAA3387722.1"/>
    <property type="molecule type" value="Genomic_DNA"/>
</dbReference>
<dbReference type="Gene3D" id="1.20.120.450">
    <property type="entry name" value="dinb family like domain"/>
    <property type="match status" value="1"/>
</dbReference>
<dbReference type="Proteomes" id="UP001501676">
    <property type="component" value="Unassembled WGS sequence"/>
</dbReference>
<dbReference type="NCBIfam" id="TIGR03086">
    <property type="entry name" value="TIGR03086 family metal-binding protein"/>
    <property type="match status" value="1"/>
</dbReference>
<feature type="region of interest" description="Disordered" evidence="1">
    <location>
        <begin position="53"/>
        <end position="73"/>
    </location>
</feature>
<reference evidence="4" key="1">
    <citation type="journal article" date="2019" name="Int. J. Syst. Evol. Microbiol.">
        <title>The Global Catalogue of Microorganisms (GCM) 10K type strain sequencing project: providing services to taxonomists for standard genome sequencing and annotation.</title>
        <authorList>
            <consortium name="The Broad Institute Genomics Platform"/>
            <consortium name="The Broad Institute Genome Sequencing Center for Infectious Disease"/>
            <person name="Wu L."/>
            <person name="Ma J."/>
        </authorList>
    </citation>
    <scope>NUCLEOTIDE SEQUENCE [LARGE SCALE GENOMIC DNA]</scope>
    <source>
        <strain evidence="4">JCM 9458</strain>
    </source>
</reference>
<dbReference type="InterPro" id="IPR024344">
    <property type="entry name" value="MDMPI_metal-binding"/>
</dbReference>
<proteinExistence type="predicted"/>
<dbReference type="InterPro" id="IPR017520">
    <property type="entry name" value="CHP03086"/>
</dbReference>